<dbReference type="InterPro" id="IPR000757">
    <property type="entry name" value="Beta-glucanase-like"/>
</dbReference>
<evidence type="ECO:0000313" key="5">
    <source>
        <dbReference type="Proteomes" id="UP001590950"/>
    </source>
</evidence>
<keyword evidence="5" id="KW-1185">Reference proteome</keyword>
<feature type="chain" id="PRO_5047208338" description="GH16 domain-containing protein" evidence="2">
    <location>
        <begin position="19"/>
        <end position="435"/>
    </location>
</feature>
<name>A0ABR4A9E6_9LECA</name>
<feature type="region of interest" description="Disordered" evidence="1">
    <location>
        <begin position="312"/>
        <end position="396"/>
    </location>
</feature>
<evidence type="ECO:0000313" key="4">
    <source>
        <dbReference type="EMBL" id="KAL2041521.1"/>
    </source>
</evidence>
<dbReference type="PROSITE" id="PS51762">
    <property type="entry name" value="GH16_2"/>
    <property type="match status" value="1"/>
</dbReference>
<dbReference type="CDD" id="cd02181">
    <property type="entry name" value="GH16_fungal_Lam16A_glucanase"/>
    <property type="match status" value="1"/>
</dbReference>
<feature type="domain" description="GH16" evidence="3">
    <location>
        <begin position="24"/>
        <end position="285"/>
    </location>
</feature>
<comment type="caution">
    <text evidence="4">The sequence shown here is derived from an EMBL/GenBank/DDBJ whole genome shotgun (WGS) entry which is preliminary data.</text>
</comment>
<organism evidence="4 5">
    <name type="scientific">Stereocaulon virgatum</name>
    <dbReference type="NCBI Taxonomy" id="373712"/>
    <lineage>
        <taxon>Eukaryota</taxon>
        <taxon>Fungi</taxon>
        <taxon>Dikarya</taxon>
        <taxon>Ascomycota</taxon>
        <taxon>Pezizomycotina</taxon>
        <taxon>Lecanoromycetes</taxon>
        <taxon>OSLEUM clade</taxon>
        <taxon>Lecanoromycetidae</taxon>
        <taxon>Lecanorales</taxon>
        <taxon>Lecanorineae</taxon>
        <taxon>Stereocaulaceae</taxon>
        <taxon>Stereocaulon</taxon>
    </lineage>
</organism>
<evidence type="ECO:0000256" key="2">
    <source>
        <dbReference type="SAM" id="SignalP"/>
    </source>
</evidence>
<dbReference type="InterPro" id="IPR050546">
    <property type="entry name" value="Glycosyl_Hydrlase_16"/>
</dbReference>
<sequence>MHLSTLLFSCGLAPLALAAYSLQDDYSGNNFFAMFGFDTFDDPTSGYVNYVDGATAQAAGLTSVNNGVVTIKSDSTNVATGRGRNSVRLTSYKQYTHGLVVLDLAHMPGSACGVWPAFWMTGPSWPNNGEIDIIEGISYQTQNAITMHSGPGCTMINKSCEGGTGCSMQTGGSNAFGDGFNNGGGGVYAMEWTSDVINVWFFPRGNVPAGVSGDSPDPSTWGPSTASFQGGQGCTIDDHFKNNNIVLDTTFCGGWAGQVWGTDSTCSSKAATCQDYVQNNPSAFESAYWTINSLKVYSQSNANANAAAVAAAPAPPSTPAPAPVPVAQPSTTPAAAPAPQPTTTPSPSSPNSPPPMAVGSPSSGGSLTEHPATDNNGLIISPDGKITENPNKRDLNASTNMSIEEDMNGGLHVKTRKAGRHLRRHLHHRGVARRS</sequence>
<dbReference type="PANTHER" id="PTHR10963">
    <property type="entry name" value="GLYCOSYL HYDROLASE-RELATED"/>
    <property type="match status" value="1"/>
</dbReference>
<feature type="compositionally biased region" description="Pro residues" evidence="1">
    <location>
        <begin position="336"/>
        <end position="356"/>
    </location>
</feature>
<gene>
    <name evidence="4" type="ORF">N7G274_005903</name>
</gene>
<feature type="signal peptide" evidence="2">
    <location>
        <begin position="1"/>
        <end position="18"/>
    </location>
</feature>
<protein>
    <recommendedName>
        <fullName evidence="3">GH16 domain-containing protein</fullName>
    </recommendedName>
</protein>
<evidence type="ECO:0000259" key="3">
    <source>
        <dbReference type="PROSITE" id="PS51762"/>
    </source>
</evidence>
<proteinExistence type="predicted"/>
<accession>A0ABR4A9E6</accession>
<dbReference type="Gene3D" id="2.60.120.200">
    <property type="match status" value="1"/>
</dbReference>
<evidence type="ECO:0000256" key="1">
    <source>
        <dbReference type="SAM" id="MobiDB-lite"/>
    </source>
</evidence>
<reference evidence="4 5" key="1">
    <citation type="submission" date="2024-09" db="EMBL/GenBank/DDBJ databases">
        <title>Rethinking Asexuality: The Enigmatic Case of Functional Sexual Genes in Lepraria (Stereocaulaceae).</title>
        <authorList>
            <person name="Doellman M."/>
            <person name="Sun Y."/>
            <person name="Barcenas-Pena A."/>
            <person name="Lumbsch H.T."/>
            <person name="Grewe F."/>
        </authorList>
    </citation>
    <scope>NUCLEOTIDE SEQUENCE [LARGE SCALE GENOMIC DNA]</scope>
    <source>
        <strain evidence="4 5">Mercado 3170</strain>
    </source>
</reference>
<keyword evidence="2" id="KW-0732">Signal</keyword>
<dbReference type="SUPFAM" id="SSF49899">
    <property type="entry name" value="Concanavalin A-like lectins/glucanases"/>
    <property type="match status" value="1"/>
</dbReference>
<feature type="region of interest" description="Disordered" evidence="1">
    <location>
        <begin position="416"/>
        <end position="435"/>
    </location>
</feature>
<dbReference type="PANTHER" id="PTHR10963:SF24">
    <property type="entry name" value="GLYCOSIDASE C21B10.07-RELATED"/>
    <property type="match status" value="1"/>
</dbReference>
<dbReference type="Proteomes" id="UP001590950">
    <property type="component" value="Unassembled WGS sequence"/>
</dbReference>
<dbReference type="Pfam" id="PF26113">
    <property type="entry name" value="GH16_XgeA"/>
    <property type="match status" value="1"/>
</dbReference>
<feature type="compositionally biased region" description="Pro residues" evidence="1">
    <location>
        <begin position="313"/>
        <end position="326"/>
    </location>
</feature>
<dbReference type="EMBL" id="JBEFKJ010000017">
    <property type="protein sequence ID" value="KAL2041521.1"/>
    <property type="molecule type" value="Genomic_DNA"/>
</dbReference>
<dbReference type="InterPro" id="IPR013320">
    <property type="entry name" value="ConA-like_dom_sf"/>
</dbReference>